<dbReference type="Proteomes" id="UP001235712">
    <property type="component" value="Unassembled WGS sequence"/>
</dbReference>
<evidence type="ECO:0000256" key="7">
    <source>
        <dbReference type="ARBA" id="ARBA00023136"/>
    </source>
</evidence>
<feature type="transmembrane region" description="Helical" evidence="8">
    <location>
        <begin position="169"/>
        <end position="188"/>
    </location>
</feature>
<reference evidence="10 11" key="1">
    <citation type="submission" date="2023-07" db="EMBL/GenBank/DDBJ databases">
        <title>Sequencing the genomes of 1000 actinobacteria strains.</title>
        <authorList>
            <person name="Klenk H.-P."/>
        </authorList>
    </citation>
    <scope>NUCLEOTIDE SEQUENCE [LARGE SCALE GENOMIC DNA]</scope>
    <source>
        <strain evidence="10 11">DSM 44388</strain>
    </source>
</reference>
<dbReference type="NCBIfam" id="TIGR00710">
    <property type="entry name" value="efflux_Bcr_CflA"/>
    <property type="match status" value="1"/>
</dbReference>
<evidence type="ECO:0000313" key="10">
    <source>
        <dbReference type="EMBL" id="MDP9827588.1"/>
    </source>
</evidence>
<feature type="transmembrane region" description="Helical" evidence="8">
    <location>
        <begin position="283"/>
        <end position="305"/>
    </location>
</feature>
<dbReference type="EMBL" id="JAUSQZ010000001">
    <property type="protein sequence ID" value="MDP9827588.1"/>
    <property type="molecule type" value="Genomic_DNA"/>
</dbReference>
<keyword evidence="3" id="KW-0813">Transport</keyword>
<name>A0ABT9P4H1_9ACTN</name>
<dbReference type="Pfam" id="PF07690">
    <property type="entry name" value="MFS_1"/>
    <property type="match status" value="1"/>
</dbReference>
<evidence type="ECO:0000256" key="4">
    <source>
        <dbReference type="ARBA" id="ARBA00022475"/>
    </source>
</evidence>
<evidence type="ECO:0000256" key="6">
    <source>
        <dbReference type="ARBA" id="ARBA00022989"/>
    </source>
</evidence>
<accession>A0ABT9P4H1</accession>
<feature type="transmembrane region" description="Helical" evidence="8">
    <location>
        <begin position="351"/>
        <end position="373"/>
    </location>
</feature>
<evidence type="ECO:0000256" key="3">
    <source>
        <dbReference type="ARBA" id="ARBA00022448"/>
    </source>
</evidence>
<keyword evidence="7 8" id="KW-0472">Membrane</keyword>
<organism evidence="10 11">
    <name type="scientific">Kineosporia succinea</name>
    <dbReference type="NCBI Taxonomy" id="84632"/>
    <lineage>
        <taxon>Bacteria</taxon>
        <taxon>Bacillati</taxon>
        <taxon>Actinomycetota</taxon>
        <taxon>Actinomycetes</taxon>
        <taxon>Kineosporiales</taxon>
        <taxon>Kineosporiaceae</taxon>
        <taxon>Kineosporia</taxon>
    </lineage>
</organism>
<sequence length="427" mass="42900">MPPVSRIFRAATPSTAALVIVTGVGPIATDSYVAALPALQESLRTSAATAQLTLTAFIVGIAAGQIAFGPVSDGLGRRRLLLGGAAVFTLASLLCALAPTGPVLVAMRLLQGLAAGAGIAVGRAVVGDAYPPAEAAQRYGTLASITFLGPVLAPAAGGAVLAVGDWRTLFGVLTAFGVLMVLATLTGLPETLPPEQRRGGGLRANGARMLDLGRDRNFMQHVLLQCVVVAGFFTYIGGSSFVLQEVYGISESTYALVFAVNAAAMACASTAFRFLVARVGPAALRLTGMSASTAAALGLLGCAVAERLTPGPPPLPLVWVLLTVLVAGMGLTIPAATALAQQAGDRSRGTAAALAGGLAFFAGAAVTPLTGVIGYDTLLPMAGLMSGFFVLSAVLLARMRRPDPVPAVAPGATRGTMKVAGAKDVPG</sequence>
<dbReference type="InterPro" id="IPR036259">
    <property type="entry name" value="MFS_trans_sf"/>
</dbReference>
<feature type="domain" description="Major facilitator superfamily (MFS) profile" evidence="9">
    <location>
        <begin position="1"/>
        <end position="400"/>
    </location>
</feature>
<feature type="transmembrane region" description="Helical" evidence="8">
    <location>
        <begin position="138"/>
        <end position="163"/>
    </location>
</feature>
<evidence type="ECO:0000256" key="1">
    <source>
        <dbReference type="ARBA" id="ARBA00004651"/>
    </source>
</evidence>
<comment type="caution">
    <text evidence="10">The sequence shown here is derived from an EMBL/GenBank/DDBJ whole genome shotgun (WGS) entry which is preliminary data.</text>
</comment>
<dbReference type="InterPro" id="IPR011701">
    <property type="entry name" value="MFS"/>
</dbReference>
<dbReference type="InterPro" id="IPR004812">
    <property type="entry name" value="Efflux_drug-R_Bcr/CmlA"/>
</dbReference>
<keyword evidence="5 8" id="KW-0812">Transmembrane</keyword>
<feature type="transmembrane region" description="Helical" evidence="8">
    <location>
        <begin position="80"/>
        <end position="99"/>
    </location>
</feature>
<feature type="transmembrane region" description="Helical" evidence="8">
    <location>
        <begin position="317"/>
        <end position="339"/>
    </location>
</feature>
<feature type="transmembrane region" description="Helical" evidence="8">
    <location>
        <begin position="7"/>
        <end position="28"/>
    </location>
</feature>
<evidence type="ECO:0000256" key="8">
    <source>
        <dbReference type="SAM" id="Phobius"/>
    </source>
</evidence>
<dbReference type="RefSeq" id="WP_307243838.1">
    <property type="nucleotide sequence ID" value="NZ_JAUSQZ010000001.1"/>
</dbReference>
<dbReference type="PANTHER" id="PTHR42718">
    <property type="entry name" value="MAJOR FACILITATOR SUPERFAMILY MULTIDRUG TRANSPORTER MFSC"/>
    <property type="match status" value="1"/>
</dbReference>
<feature type="transmembrane region" description="Helical" evidence="8">
    <location>
        <begin position="222"/>
        <end position="242"/>
    </location>
</feature>
<feature type="transmembrane region" description="Helical" evidence="8">
    <location>
        <begin position="48"/>
        <end position="68"/>
    </location>
</feature>
<keyword evidence="6 8" id="KW-1133">Transmembrane helix</keyword>
<gene>
    <name evidence="10" type="ORF">J2S57_003337</name>
</gene>
<dbReference type="PANTHER" id="PTHR42718:SF9">
    <property type="entry name" value="MAJOR FACILITATOR SUPERFAMILY MULTIDRUG TRANSPORTER MFSC"/>
    <property type="match status" value="1"/>
</dbReference>
<feature type="transmembrane region" description="Helical" evidence="8">
    <location>
        <begin position="105"/>
        <end position="126"/>
    </location>
</feature>
<comment type="subcellular location">
    <subcellularLocation>
        <location evidence="1">Cell membrane</location>
        <topology evidence="1">Multi-pass membrane protein</topology>
    </subcellularLocation>
</comment>
<keyword evidence="4" id="KW-1003">Cell membrane</keyword>
<evidence type="ECO:0000256" key="2">
    <source>
        <dbReference type="ARBA" id="ARBA00006236"/>
    </source>
</evidence>
<evidence type="ECO:0000256" key="5">
    <source>
        <dbReference type="ARBA" id="ARBA00022692"/>
    </source>
</evidence>
<protein>
    <submittedName>
        <fullName evidence="10">DHA1 family bicyclomycin/chloramphenicol resistance-like MFS transporter</fullName>
    </submittedName>
</protein>
<dbReference type="PROSITE" id="PS50850">
    <property type="entry name" value="MFS"/>
    <property type="match status" value="1"/>
</dbReference>
<evidence type="ECO:0000313" key="11">
    <source>
        <dbReference type="Proteomes" id="UP001235712"/>
    </source>
</evidence>
<dbReference type="InterPro" id="IPR020846">
    <property type="entry name" value="MFS_dom"/>
</dbReference>
<evidence type="ECO:0000259" key="9">
    <source>
        <dbReference type="PROSITE" id="PS50850"/>
    </source>
</evidence>
<keyword evidence="11" id="KW-1185">Reference proteome</keyword>
<dbReference type="Gene3D" id="1.20.1720.10">
    <property type="entry name" value="Multidrug resistance protein D"/>
    <property type="match status" value="1"/>
</dbReference>
<comment type="similarity">
    <text evidence="2">Belongs to the major facilitator superfamily. Bcr/CmlA family.</text>
</comment>
<feature type="transmembrane region" description="Helical" evidence="8">
    <location>
        <begin position="379"/>
        <end position="397"/>
    </location>
</feature>
<feature type="transmembrane region" description="Helical" evidence="8">
    <location>
        <begin position="254"/>
        <end position="276"/>
    </location>
</feature>
<dbReference type="SUPFAM" id="SSF103473">
    <property type="entry name" value="MFS general substrate transporter"/>
    <property type="match status" value="1"/>
</dbReference>
<proteinExistence type="inferred from homology"/>